<dbReference type="KEGG" id="hyg:AUC43_00935"/>
<dbReference type="EMBL" id="CP013909">
    <property type="protein sequence ID" value="ALW87158.1"/>
    <property type="molecule type" value="Genomic_DNA"/>
</dbReference>
<accession>A0A0U3SLW8</accession>
<reference evidence="2 3" key="1">
    <citation type="submission" date="2015-12" db="EMBL/GenBank/DDBJ databases">
        <authorList>
            <person name="Shamseldin A."/>
            <person name="Moawad H."/>
            <person name="Abd El-Rahim W.M."/>
            <person name="Sadowsky M.J."/>
        </authorList>
    </citation>
    <scope>NUCLEOTIDE SEQUENCE [LARGE SCALE GENOMIC DNA]</scope>
    <source>
        <strain evidence="2 3">DG5B</strain>
    </source>
</reference>
<keyword evidence="3" id="KW-1185">Reference proteome</keyword>
<dbReference type="AlphaFoldDB" id="A0A0U3SLW8"/>
<name>A0A0U3SLW8_9BACT</name>
<feature type="region of interest" description="Disordered" evidence="1">
    <location>
        <begin position="1"/>
        <end position="22"/>
    </location>
</feature>
<sequence>MPFNKGFAQEANKGSGQEAEKKAPPVRLLVGGALELGGDRVAEVYFTNGNTQSVNAGQGISIAVGGEFQVPKVEKLRLRGTVGYKYVTTAADNAHIRLTRVPILLTANWMFTDKLRVGAGLAMHRGIQFNTDGLGEDVSFQSASGPTFEIAYRGVGLMYTAMSYTDQYRKTYSANAIGITFSATIPRH</sequence>
<organism evidence="2 3">
    <name type="scientific">Hymenobacter sedentarius</name>
    <dbReference type="NCBI Taxonomy" id="1411621"/>
    <lineage>
        <taxon>Bacteria</taxon>
        <taxon>Pseudomonadati</taxon>
        <taxon>Bacteroidota</taxon>
        <taxon>Cytophagia</taxon>
        <taxon>Cytophagales</taxon>
        <taxon>Hymenobacteraceae</taxon>
        <taxon>Hymenobacter</taxon>
    </lineage>
</organism>
<dbReference type="OrthoDB" id="893325at2"/>
<evidence type="ECO:0000313" key="2">
    <source>
        <dbReference type="EMBL" id="ALW87158.1"/>
    </source>
</evidence>
<evidence type="ECO:0000256" key="1">
    <source>
        <dbReference type="SAM" id="MobiDB-lite"/>
    </source>
</evidence>
<evidence type="ECO:0008006" key="4">
    <source>
        <dbReference type="Google" id="ProtNLM"/>
    </source>
</evidence>
<dbReference type="Proteomes" id="UP000059542">
    <property type="component" value="Chromosome"/>
</dbReference>
<evidence type="ECO:0000313" key="3">
    <source>
        <dbReference type="Proteomes" id="UP000059542"/>
    </source>
</evidence>
<protein>
    <recommendedName>
        <fullName evidence="4">Outer membrane protein beta-barrel domain-containing protein</fullName>
    </recommendedName>
</protein>
<gene>
    <name evidence="2" type="ORF">AUC43_00935</name>
</gene>
<proteinExistence type="predicted"/>